<protein>
    <submittedName>
        <fullName evidence="2">Uncharacterized protein</fullName>
    </submittedName>
</protein>
<proteinExistence type="predicted"/>
<gene>
    <name evidence="2" type="ORF">PoB_001023200</name>
</gene>
<feature type="region of interest" description="Disordered" evidence="1">
    <location>
        <begin position="83"/>
        <end position="115"/>
    </location>
</feature>
<keyword evidence="3" id="KW-1185">Reference proteome</keyword>
<feature type="region of interest" description="Disordered" evidence="1">
    <location>
        <begin position="22"/>
        <end position="44"/>
    </location>
</feature>
<accession>A0AAV3YMU6</accession>
<organism evidence="2 3">
    <name type="scientific">Plakobranchus ocellatus</name>
    <dbReference type="NCBI Taxonomy" id="259542"/>
    <lineage>
        <taxon>Eukaryota</taxon>
        <taxon>Metazoa</taxon>
        <taxon>Spiralia</taxon>
        <taxon>Lophotrochozoa</taxon>
        <taxon>Mollusca</taxon>
        <taxon>Gastropoda</taxon>
        <taxon>Heterobranchia</taxon>
        <taxon>Euthyneura</taxon>
        <taxon>Panpulmonata</taxon>
        <taxon>Sacoglossa</taxon>
        <taxon>Placobranchoidea</taxon>
        <taxon>Plakobranchidae</taxon>
        <taxon>Plakobranchus</taxon>
    </lineage>
</organism>
<reference evidence="2 3" key="1">
    <citation type="journal article" date="2021" name="Elife">
        <title>Chloroplast acquisition without the gene transfer in kleptoplastic sea slugs, Plakobranchus ocellatus.</title>
        <authorList>
            <person name="Maeda T."/>
            <person name="Takahashi S."/>
            <person name="Yoshida T."/>
            <person name="Shimamura S."/>
            <person name="Takaki Y."/>
            <person name="Nagai Y."/>
            <person name="Toyoda A."/>
            <person name="Suzuki Y."/>
            <person name="Arimoto A."/>
            <person name="Ishii H."/>
            <person name="Satoh N."/>
            <person name="Nishiyama T."/>
            <person name="Hasebe M."/>
            <person name="Maruyama T."/>
            <person name="Minagawa J."/>
            <person name="Obokata J."/>
            <person name="Shigenobu S."/>
        </authorList>
    </citation>
    <scope>NUCLEOTIDE SEQUENCE [LARGE SCALE GENOMIC DNA]</scope>
</reference>
<evidence type="ECO:0000256" key="1">
    <source>
        <dbReference type="SAM" id="MobiDB-lite"/>
    </source>
</evidence>
<dbReference type="AlphaFoldDB" id="A0AAV3YMU6"/>
<evidence type="ECO:0000313" key="3">
    <source>
        <dbReference type="Proteomes" id="UP000735302"/>
    </source>
</evidence>
<feature type="compositionally biased region" description="Acidic residues" evidence="1">
    <location>
        <begin position="31"/>
        <end position="41"/>
    </location>
</feature>
<name>A0AAV3YMU6_9GAST</name>
<evidence type="ECO:0000313" key="2">
    <source>
        <dbReference type="EMBL" id="GFN83726.1"/>
    </source>
</evidence>
<dbReference type="EMBL" id="BLXT01001211">
    <property type="protein sequence ID" value="GFN83726.1"/>
    <property type="molecule type" value="Genomic_DNA"/>
</dbReference>
<dbReference type="Proteomes" id="UP000735302">
    <property type="component" value="Unassembled WGS sequence"/>
</dbReference>
<comment type="caution">
    <text evidence="2">The sequence shown here is derived from an EMBL/GenBank/DDBJ whole genome shotgun (WGS) entry which is preliminary data.</text>
</comment>
<sequence length="115" mass="12859">MDTHQLLIEQVKRYYEEIKYRFDGDNHGDDDYADDRDDPAADVDPYPRLRTEIVAGSPALSCGVLKSWSGLLRAPLQAWLHARPQPTPPQVATRSHTGAAVRAHSTGHGTRWPVT</sequence>